<evidence type="ECO:0000313" key="2">
    <source>
        <dbReference type="EMBL" id="RJO79911.1"/>
    </source>
</evidence>
<organism evidence="2 3">
    <name type="scientific">Nocardia panacis</name>
    <dbReference type="NCBI Taxonomy" id="2340916"/>
    <lineage>
        <taxon>Bacteria</taxon>
        <taxon>Bacillati</taxon>
        <taxon>Actinomycetota</taxon>
        <taxon>Actinomycetes</taxon>
        <taxon>Mycobacteriales</taxon>
        <taxon>Nocardiaceae</taxon>
        <taxon>Nocardia</taxon>
    </lineage>
</organism>
<dbReference type="RefSeq" id="WP_120037033.1">
    <property type="nucleotide sequence ID" value="NZ_QZFU01000006.1"/>
</dbReference>
<name>A0A3A4KWU9_9NOCA</name>
<dbReference type="InterPro" id="IPR049240">
    <property type="entry name" value="DUF6875"/>
</dbReference>
<evidence type="ECO:0000259" key="1">
    <source>
        <dbReference type="Pfam" id="PF21780"/>
    </source>
</evidence>
<proteinExistence type="predicted"/>
<sequence length="234" mass="26092">MTPRARFGRRTGLQWRNIYDDSAAWVVEHPEAAALVAWIDDYLVHPHPELGREGAVCPFVRQAIRRRTLWAAVVAGGDGLTATRMADAVDDAVDIHRQLRAADPDALLSSLTLFPGLSRTTLVDAVHAARKSGVVEQGMMLGQFYPDCPVPGLWNREFRPLDAPLPMLIIRRMMSTDFPFLAARSDWLYAYLSTVAPDLPRKLRRSIAERIRVEGPAAEAITELRVHAPGEHAR</sequence>
<evidence type="ECO:0000313" key="3">
    <source>
        <dbReference type="Proteomes" id="UP000266677"/>
    </source>
</evidence>
<keyword evidence="3" id="KW-1185">Reference proteome</keyword>
<dbReference type="AlphaFoldDB" id="A0A3A4KWU9"/>
<protein>
    <recommendedName>
        <fullName evidence="1">DUF6875 domain-containing protein</fullName>
    </recommendedName>
</protein>
<dbReference type="Proteomes" id="UP000266677">
    <property type="component" value="Unassembled WGS sequence"/>
</dbReference>
<accession>A0A3A4KWU9</accession>
<comment type="caution">
    <text evidence="2">The sequence shown here is derived from an EMBL/GenBank/DDBJ whole genome shotgun (WGS) entry which is preliminary data.</text>
</comment>
<reference evidence="2 3" key="1">
    <citation type="submission" date="2018-09" db="EMBL/GenBank/DDBJ databases">
        <title>YIM PH21274 draft genome.</title>
        <authorList>
            <person name="Miao C."/>
        </authorList>
    </citation>
    <scope>NUCLEOTIDE SEQUENCE [LARGE SCALE GENOMIC DNA]</scope>
    <source>
        <strain evidence="2 3">YIM PH 21724</strain>
    </source>
</reference>
<dbReference type="Pfam" id="PF21780">
    <property type="entry name" value="DUF6875"/>
    <property type="match status" value="1"/>
</dbReference>
<dbReference type="EMBL" id="QZFU01000006">
    <property type="protein sequence ID" value="RJO79911.1"/>
    <property type="molecule type" value="Genomic_DNA"/>
</dbReference>
<dbReference type="OrthoDB" id="8420726at2"/>
<gene>
    <name evidence="2" type="ORF">D5S18_01200</name>
</gene>
<feature type="domain" description="DUF6875" evidence="1">
    <location>
        <begin position="34"/>
        <end position="205"/>
    </location>
</feature>